<evidence type="ECO:0000259" key="3">
    <source>
        <dbReference type="PROSITE" id="PS50858"/>
    </source>
</evidence>
<organism evidence="4 5">
    <name type="scientific">Dioscorea cayennensis subsp. rotundata</name>
    <name type="common">White Guinea yam</name>
    <name type="synonym">Dioscorea rotundata</name>
    <dbReference type="NCBI Taxonomy" id="55577"/>
    <lineage>
        <taxon>Eukaryota</taxon>
        <taxon>Viridiplantae</taxon>
        <taxon>Streptophyta</taxon>
        <taxon>Embryophyta</taxon>
        <taxon>Tracheophyta</taxon>
        <taxon>Spermatophyta</taxon>
        <taxon>Magnoliopsida</taxon>
        <taxon>Liliopsida</taxon>
        <taxon>Dioscoreales</taxon>
        <taxon>Dioscoreaceae</taxon>
        <taxon>Dioscorea</taxon>
    </lineage>
</organism>
<gene>
    <name evidence="5" type="primary">LOC120274913</name>
</gene>
<dbReference type="RefSeq" id="XP_039137388.1">
    <property type="nucleotide sequence ID" value="XM_039281454.1"/>
</dbReference>
<keyword evidence="2" id="KW-0732">Signal</keyword>
<dbReference type="SUPFAM" id="SSF140383">
    <property type="entry name" value="BSD domain-like"/>
    <property type="match status" value="1"/>
</dbReference>
<feature type="domain" description="BSD" evidence="3">
    <location>
        <begin position="222"/>
        <end position="267"/>
    </location>
</feature>
<dbReference type="PANTHER" id="PTHR31923">
    <property type="entry name" value="BSD DOMAIN-CONTAINING PROTEIN"/>
    <property type="match status" value="1"/>
</dbReference>
<feature type="signal peptide" evidence="2">
    <location>
        <begin position="1"/>
        <end position="17"/>
    </location>
</feature>
<reference evidence="5" key="1">
    <citation type="submission" date="2025-08" db="UniProtKB">
        <authorList>
            <consortium name="RefSeq"/>
        </authorList>
    </citation>
    <scope>IDENTIFICATION</scope>
</reference>
<evidence type="ECO:0000256" key="2">
    <source>
        <dbReference type="SAM" id="SignalP"/>
    </source>
</evidence>
<proteinExistence type="predicted"/>
<dbReference type="PANTHER" id="PTHR31923:SF4">
    <property type="entry name" value="BSD DOMAIN-CONTAINING PROTEIN"/>
    <property type="match status" value="1"/>
</dbReference>
<accession>A0AB40CGI8</accession>
<feature type="chain" id="PRO_5044246959" evidence="2">
    <location>
        <begin position="18"/>
        <end position="440"/>
    </location>
</feature>
<evidence type="ECO:0000313" key="4">
    <source>
        <dbReference type="Proteomes" id="UP001515500"/>
    </source>
</evidence>
<dbReference type="Pfam" id="PF03909">
    <property type="entry name" value="BSD"/>
    <property type="match status" value="1"/>
</dbReference>
<dbReference type="Proteomes" id="UP001515500">
    <property type="component" value="Chromosome 13"/>
</dbReference>
<feature type="region of interest" description="Disordered" evidence="1">
    <location>
        <begin position="21"/>
        <end position="50"/>
    </location>
</feature>
<dbReference type="InterPro" id="IPR035925">
    <property type="entry name" value="BSD_dom_sf"/>
</dbReference>
<feature type="compositionally biased region" description="Basic and acidic residues" evidence="1">
    <location>
        <begin position="25"/>
        <end position="41"/>
    </location>
</feature>
<evidence type="ECO:0000313" key="5">
    <source>
        <dbReference type="RefSeq" id="XP_039137388.1"/>
    </source>
</evidence>
<keyword evidence="4" id="KW-1185">Reference proteome</keyword>
<dbReference type="Gene3D" id="1.10.3970.10">
    <property type="entry name" value="BSD domain"/>
    <property type="match status" value="1"/>
</dbReference>
<dbReference type="SMART" id="SM00751">
    <property type="entry name" value="BSD"/>
    <property type="match status" value="1"/>
</dbReference>
<feature type="compositionally biased region" description="Acidic residues" evidence="1">
    <location>
        <begin position="397"/>
        <end position="412"/>
    </location>
</feature>
<dbReference type="GeneID" id="120274913"/>
<sequence length="440" mass="49061">MMAWLARSLSAATMAAADDDPEAMAGHHESYDTNLEKRGGEEGSECSTRGVKEDLSELTKALSHQFWGVASFLAPPPSYTSAVSMPSCHSDPAEVSESQRIAGIRSDFAEISGRFRSGISRISSNKAVTEISKIASSFLPFGSDDSEDELGTSEGGWAIGVTAEVLAFARNIAMHPETWLDFPLYEDEEEPDELEFVVLLIMRFHVKVLSRVLDFMIFDMSDAQEEHALVVQHHEPRLAALKIELCPTHMSEGCFWKIYFLLLHSRLSKHDAELLSTRQVVEARARWLQELQNQARPELLRTSKGLAFKNEGFGSFSPEEKLSTQGSSSTLYAQRPLLPEFGKASSLPITDFVSEKHPTEIMGINNSIDKSVIMKQSQVRTGNKCLPWSASENSIHDDDDDDDDEWLEEETGEWNNSRSRTITLGIEDVSFSDLEDEDDT</sequence>
<name>A0AB40CGI8_DIOCR</name>
<dbReference type="PROSITE" id="PS50858">
    <property type="entry name" value="BSD"/>
    <property type="match status" value="1"/>
</dbReference>
<evidence type="ECO:0000256" key="1">
    <source>
        <dbReference type="SAM" id="MobiDB-lite"/>
    </source>
</evidence>
<dbReference type="InterPro" id="IPR005607">
    <property type="entry name" value="BSD_dom"/>
</dbReference>
<dbReference type="AlphaFoldDB" id="A0AB40CGI8"/>
<feature type="region of interest" description="Disordered" evidence="1">
    <location>
        <begin position="388"/>
        <end position="419"/>
    </location>
</feature>
<protein>
    <submittedName>
        <fullName evidence="5">Uncharacterized protein LOC120274913</fullName>
    </submittedName>
</protein>